<reference evidence="3 4" key="1">
    <citation type="submission" date="2023-07" db="EMBL/GenBank/DDBJ databases">
        <title>Sequencing the genomes of 1000 actinobacteria strains.</title>
        <authorList>
            <person name="Klenk H.-P."/>
        </authorList>
    </citation>
    <scope>NUCLEOTIDE SEQUENCE [LARGE SCALE GENOMIC DNA]</scope>
    <source>
        <strain evidence="3 4">DSM 44711</strain>
    </source>
</reference>
<comment type="caution">
    <text evidence="3">The sequence shown here is derived from an EMBL/GenBank/DDBJ whole genome shotgun (WGS) entry which is preliminary data.</text>
</comment>
<evidence type="ECO:0000256" key="1">
    <source>
        <dbReference type="SAM" id="MobiDB-lite"/>
    </source>
</evidence>
<organism evidence="3 4">
    <name type="scientific">Catenuloplanes niger</name>
    <dbReference type="NCBI Taxonomy" id="587534"/>
    <lineage>
        <taxon>Bacteria</taxon>
        <taxon>Bacillati</taxon>
        <taxon>Actinomycetota</taxon>
        <taxon>Actinomycetes</taxon>
        <taxon>Micromonosporales</taxon>
        <taxon>Micromonosporaceae</taxon>
        <taxon>Catenuloplanes</taxon>
    </lineage>
</organism>
<feature type="region of interest" description="Disordered" evidence="1">
    <location>
        <begin position="111"/>
        <end position="131"/>
    </location>
</feature>
<keyword evidence="2" id="KW-1133">Transmembrane helix</keyword>
<accession>A0AAE3ZUD7</accession>
<dbReference type="AlphaFoldDB" id="A0AAE3ZUD7"/>
<feature type="transmembrane region" description="Helical" evidence="2">
    <location>
        <begin position="76"/>
        <end position="100"/>
    </location>
</feature>
<dbReference type="Proteomes" id="UP001183629">
    <property type="component" value="Unassembled WGS sequence"/>
</dbReference>
<evidence type="ECO:0000256" key="2">
    <source>
        <dbReference type="SAM" id="Phobius"/>
    </source>
</evidence>
<name>A0AAE3ZUD7_9ACTN</name>
<feature type="transmembrane region" description="Helical" evidence="2">
    <location>
        <begin position="37"/>
        <end position="64"/>
    </location>
</feature>
<dbReference type="RefSeq" id="WP_310421285.1">
    <property type="nucleotide sequence ID" value="NZ_JAVDYC010000001.1"/>
</dbReference>
<gene>
    <name evidence="3" type="ORF">J2S44_006312</name>
</gene>
<evidence type="ECO:0000313" key="3">
    <source>
        <dbReference type="EMBL" id="MDR7326062.1"/>
    </source>
</evidence>
<evidence type="ECO:0000313" key="4">
    <source>
        <dbReference type="Proteomes" id="UP001183629"/>
    </source>
</evidence>
<sequence length="131" mass="13125">MDGLSVFLLWLAALTPPVALAIAGNRLTRRTPAEHAVAVYWSAGLALTVLTVPAVLAAAGPIAAVGGTVPAAAGEALWLVMVAAATSAGLTFVSTLTLGAELLFMLHRPPADPPAGPEPGGTITRRPVNAS</sequence>
<dbReference type="EMBL" id="JAVDYC010000001">
    <property type="protein sequence ID" value="MDR7326062.1"/>
    <property type="molecule type" value="Genomic_DNA"/>
</dbReference>
<keyword evidence="2" id="KW-0472">Membrane</keyword>
<proteinExistence type="predicted"/>
<keyword evidence="4" id="KW-1185">Reference proteome</keyword>
<keyword evidence="2" id="KW-0812">Transmembrane</keyword>
<protein>
    <submittedName>
        <fullName evidence="3">Uncharacterized protein</fullName>
    </submittedName>
</protein>